<evidence type="ECO:0000256" key="3">
    <source>
        <dbReference type="ARBA" id="ARBA00022737"/>
    </source>
</evidence>
<dbReference type="InterPro" id="IPR039999">
    <property type="entry name" value="LYAR"/>
</dbReference>
<reference evidence="9" key="1">
    <citation type="submission" date="2023-10" db="EMBL/GenBank/DDBJ databases">
        <authorList>
            <person name="Chen Y."/>
            <person name="Shah S."/>
            <person name="Dougan E. K."/>
            <person name="Thang M."/>
            <person name="Chan C."/>
        </authorList>
    </citation>
    <scope>NUCLEOTIDE SEQUENCE [LARGE SCALE GENOMIC DNA]</scope>
</reference>
<dbReference type="EMBL" id="CAUYUJ010014476">
    <property type="protein sequence ID" value="CAK0841702.1"/>
    <property type="molecule type" value="Genomic_DNA"/>
</dbReference>
<evidence type="ECO:0000256" key="7">
    <source>
        <dbReference type="PROSITE-ProRule" id="PRU01145"/>
    </source>
</evidence>
<comment type="caution">
    <text evidence="9">The sequence shown here is derived from an EMBL/GenBank/DDBJ whole genome shotgun (WGS) entry which is preliminary data.</text>
</comment>
<evidence type="ECO:0000259" key="8">
    <source>
        <dbReference type="Pfam" id="PF08790"/>
    </source>
</evidence>
<dbReference type="PANTHER" id="PTHR13100:SF10">
    <property type="entry name" value="CELL GROWTH-REGULATING NUCLEOLAR PROTEIN"/>
    <property type="match status" value="1"/>
</dbReference>
<keyword evidence="5" id="KW-0862">Zinc</keyword>
<dbReference type="SUPFAM" id="SSF57667">
    <property type="entry name" value="beta-beta-alpha zinc fingers"/>
    <property type="match status" value="2"/>
</dbReference>
<name>A0ABN9TAQ9_9DINO</name>
<dbReference type="Proteomes" id="UP001189429">
    <property type="component" value="Unassembled WGS sequence"/>
</dbReference>
<protein>
    <recommendedName>
        <fullName evidence="8">Zinc finger C2H2 LYAR-type domain-containing protein</fullName>
    </recommendedName>
</protein>
<accession>A0ABN9TAQ9</accession>
<evidence type="ECO:0000256" key="2">
    <source>
        <dbReference type="ARBA" id="ARBA00022723"/>
    </source>
</evidence>
<dbReference type="InterPro" id="IPR014898">
    <property type="entry name" value="Znf_C2H2_LYAR"/>
</dbReference>
<evidence type="ECO:0000256" key="6">
    <source>
        <dbReference type="ARBA" id="ARBA00023242"/>
    </source>
</evidence>
<sequence length="275" mass="29414">MVYFECQKCNETVKKPKLARHLQVCGSGYVSCIDCSKVFAWNEWESHTSCVSEAQKYQGKLYEAKEDNKKGQVKQDAWIDNIEKKIADPASGISPQTKGLLQKLLGFNNIPRKQKPFGNFVKNSVKIWDEKKISEMWEVINSANKAPANASAGATAPNGANAAAGASDAAATAAAKPAAAAAAAAGAKAAGAGASAWRGWKRALDEELQSAPGNELPWKRLRDALVQRYCSEHVAKGENSSDNLGLEFAALACIPEAYLSKSDGLVRLPDKASDA</sequence>
<dbReference type="InterPro" id="IPR036236">
    <property type="entry name" value="Znf_C2H2_sf"/>
</dbReference>
<keyword evidence="4 7" id="KW-0863">Zinc-finger</keyword>
<evidence type="ECO:0000313" key="10">
    <source>
        <dbReference type="Proteomes" id="UP001189429"/>
    </source>
</evidence>
<evidence type="ECO:0000256" key="5">
    <source>
        <dbReference type="ARBA" id="ARBA00022833"/>
    </source>
</evidence>
<evidence type="ECO:0000313" key="9">
    <source>
        <dbReference type="EMBL" id="CAK0841702.1"/>
    </source>
</evidence>
<comment type="subcellular location">
    <subcellularLocation>
        <location evidence="1">Nucleus</location>
    </subcellularLocation>
</comment>
<keyword evidence="2" id="KW-0479">Metal-binding</keyword>
<proteinExistence type="predicted"/>
<feature type="domain" description="Zinc finger C2H2 LYAR-type" evidence="8">
    <location>
        <begin position="30"/>
        <end position="57"/>
    </location>
</feature>
<evidence type="ECO:0000256" key="1">
    <source>
        <dbReference type="ARBA" id="ARBA00004123"/>
    </source>
</evidence>
<gene>
    <name evidence="9" type="ORF">PCOR1329_LOCUS36842</name>
</gene>
<dbReference type="PANTHER" id="PTHR13100">
    <property type="entry name" value="CELL GROWTH-REGULATING NUCLEOLAR PROTEIN LYAR"/>
    <property type="match status" value="1"/>
</dbReference>
<evidence type="ECO:0000256" key="4">
    <source>
        <dbReference type="ARBA" id="ARBA00022771"/>
    </source>
</evidence>
<dbReference type="Pfam" id="PF08790">
    <property type="entry name" value="zf-LYAR"/>
    <property type="match status" value="1"/>
</dbReference>
<dbReference type="Gene3D" id="1.10.10.2100">
    <property type="match status" value="1"/>
</dbReference>
<keyword evidence="10" id="KW-1185">Reference proteome</keyword>
<dbReference type="PROSITE" id="PS51804">
    <property type="entry name" value="ZF_C2HC_LYAR"/>
    <property type="match status" value="1"/>
</dbReference>
<dbReference type="Gene3D" id="3.30.1490.490">
    <property type="match status" value="1"/>
</dbReference>
<organism evidence="9 10">
    <name type="scientific">Prorocentrum cordatum</name>
    <dbReference type="NCBI Taxonomy" id="2364126"/>
    <lineage>
        <taxon>Eukaryota</taxon>
        <taxon>Sar</taxon>
        <taxon>Alveolata</taxon>
        <taxon>Dinophyceae</taxon>
        <taxon>Prorocentrales</taxon>
        <taxon>Prorocentraceae</taxon>
        <taxon>Prorocentrum</taxon>
    </lineage>
</organism>
<keyword evidence="6" id="KW-0539">Nucleus</keyword>
<keyword evidence="3" id="KW-0677">Repeat</keyword>